<feature type="transmembrane region" description="Helical" evidence="1">
    <location>
        <begin position="84"/>
        <end position="101"/>
    </location>
</feature>
<reference evidence="3" key="3">
    <citation type="submission" date="2016-06" db="UniProtKB">
        <authorList>
            <consortium name="WormBaseParasite"/>
        </authorList>
    </citation>
    <scope>IDENTIFICATION</scope>
</reference>
<dbReference type="WBParaSite" id="GPLIN_000466400">
    <property type="protein sequence ID" value="GPLIN_000466400"/>
    <property type="gene ID" value="GPLIN_000466400"/>
</dbReference>
<keyword evidence="1" id="KW-1133">Transmembrane helix</keyword>
<name>A0A183BVM6_GLOPA</name>
<reference evidence="2" key="2">
    <citation type="submission" date="2014-05" db="EMBL/GenBank/DDBJ databases">
        <title>The genome and life-stage specific transcriptomes of Globodera pallida elucidate key aspects of plant parasitism by a cyst nematode.</title>
        <authorList>
            <person name="Cotton J.A."/>
            <person name="Lilley C.J."/>
            <person name="Jones L.M."/>
            <person name="Kikuchi T."/>
            <person name="Reid A.J."/>
            <person name="Thorpe P."/>
            <person name="Tsai I.J."/>
            <person name="Beasley H."/>
            <person name="Blok V."/>
            <person name="Cock P.J.A."/>
            <person name="Van den Akker S.E."/>
            <person name="Holroyd N."/>
            <person name="Hunt M."/>
            <person name="Mantelin S."/>
            <person name="Naghra H."/>
            <person name="Pain A."/>
            <person name="Palomares-Rius J.E."/>
            <person name="Zarowiecki M."/>
            <person name="Berriman M."/>
            <person name="Jones J.T."/>
            <person name="Urwin P.E."/>
        </authorList>
    </citation>
    <scope>NUCLEOTIDE SEQUENCE [LARGE SCALE GENOMIC DNA]</scope>
    <source>
        <strain evidence="2">Lindley</strain>
    </source>
</reference>
<keyword evidence="1" id="KW-0472">Membrane</keyword>
<evidence type="ECO:0000256" key="1">
    <source>
        <dbReference type="SAM" id="Phobius"/>
    </source>
</evidence>
<protein>
    <submittedName>
        <fullName evidence="3">Transmembrane protein</fullName>
    </submittedName>
</protein>
<keyword evidence="1" id="KW-0812">Transmembrane</keyword>
<dbReference type="Proteomes" id="UP000050741">
    <property type="component" value="Unassembled WGS sequence"/>
</dbReference>
<dbReference type="AlphaFoldDB" id="A0A183BVM6"/>
<evidence type="ECO:0000313" key="3">
    <source>
        <dbReference type="WBParaSite" id="GPLIN_000466400"/>
    </source>
</evidence>
<evidence type="ECO:0000313" key="2">
    <source>
        <dbReference type="Proteomes" id="UP000050741"/>
    </source>
</evidence>
<feature type="transmembrane region" description="Helical" evidence="1">
    <location>
        <begin position="60"/>
        <end position="78"/>
    </location>
</feature>
<organism evidence="2 3">
    <name type="scientific">Globodera pallida</name>
    <name type="common">Potato cyst nematode worm</name>
    <name type="synonym">Heterodera pallida</name>
    <dbReference type="NCBI Taxonomy" id="36090"/>
    <lineage>
        <taxon>Eukaryota</taxon>
        <taxon>Metazoa</taxon>
        <taxon>Ecdysozoa</taxon>
        <taxon>Nematoda</taxon>
        <taxon>Chromadorea</taxon>
        <taxon>Rhabditida</taxon>
        <taxon>Tylenchina</taxon>
        <taxon>Tylenchomorpha</taxon>
        <taxon>Tylenchoidea</taxon>
        <taxon>Heteroderidae</taxon>
        <taxon>Heteroderinae</taxon>
        <taxon>Globodera</taxon>
    </lineage>
</organism>
<accession>A0A183BVM6</accession>
<sequence length="105" mass="11381">MDNKSGTTNKYGPNNNKSGVTCCCGSVSIEMGTYVVAIVLCVDYMLEGINFLIGDPQNTVFAVIFLGLGCVCSLVVFAQHARNLWLFVPYLIAGVHFLLRVDRGS</sequence>
<reference evidence="2" key="1">
    <citation type="submission" date="2013-12" db="EMBL/GenBank/DDBJ databases">
        <authorList>
            <person name="Aslett M."/>
        </authorList>
    </citation>
    <scope>NUCLEOTIDE SEQUENCE [LARGE SCALE GENOMIC DNA]</scope>
    <source>
        <strain evidence="2">Lindley</strain>
    </source>
</reference>
<keyword evidence="2" id="KW-1185">Reference proteome</keyword>
<proteinExistence type="predicted"/>